<dbReference type="PANTHER" id="PTHR38011">
    <property type="entry name" value="DIHYDROFOLATE REDUCTASE FAMILY PROTEIN (AFU_ORTHOLOGUE AFUA_8G06820)"/>
    <property type="match status" value="1"/>
</dbReference>
<dbReference type="PANTHER" id="PTHR38011:SF11">
    <property type="entry name" value="2,5-DIAMINO-6-RIBOSYLAMINO-4(3H)-PYRIMIDINONE 5'-PHOSPHATE REDUCTASE"/>
    <property type="match status" value="1"/>
</dbReference>
<accession>A0A6L9XX07</accession>
<gene>
    <name evidence="2" type="ORF">G3T36_08685</name>
</gene>
<dbReference type="GO" id="GO:0008703">
    <property type="term" value="F:5-amino-6-(5-phosphoribosylamino)uracil reductase activity"/>
    <property type="evidence" value="ECO:0007669"/>
    <property type="project" value="InterPro"/>
</dbReference>
<comment type="caution">
    <text evidence="2">The sequence shown here is derived from an EMBL/GenBank/DDBJ whole genome shotgun (WGS) entry which is preliminary data.</text>
</comment>
<keyword evidence="3" id="KW-1185">Reference proteome</keyword>
<dbReference type="Gene3D" id="3.40.430.10">
    <property type="entry name" value="Dihydrofolate Reductase, subunit A"/>
    <property type="match status" value="1"/>
</dbReference>
<dbReference type="SUPFAM" id="SSF53597">
    <property type="entry name" value="Dihydrofolate reductase-like"/>
    <property type="match status" value="1"/>
</dbReference>
<sequence>MGTLIAVEFLSLDGVMEEPRWSGPWFDDEVARFQFDNLMESDSLLLGRVTYEGFKEAWPATSDPQGFADRMNALPKHVVSATLTEPEWNATFVSGRVVDAVRQLKADTDERIMLEGSATLFNALYAHGLIDELRLMIFPITLGSGKRLFDETGQTKTMELVKSQLSPSGVAILTYRPA</sequence>
<dbReference type="InterPro" id="IPR024072">
    <property type="entry name" value="DHFR-like_dom_sf"/>
</dbReference>
<proteinExistence type="predicted"/>
<reference evidence="2 3" key="1">
    <citation type="journal article" date="2014" name="J. Microbiol.">
        <title>Diaminobutyricibacter tongyongensis gen. nov., sp. nov. and Homoserinibacter gongjuensis gen. nov., sp. nov. belong to the family Microbacteriaceae.</title>
        <authorList>
            <person name="Kim S.J."/>
            <person name="Ahn J.H."/>
            <person name="Weon H.Y."/>
            <person name="Hamada M."/>
            <person name="Suzuki K."/>
            <person name="Kwon S.W."/>
        </authorList>
    </citation>
    <scope>NUCLEOTIDE SEQUENCE [LARGE SCALE GENOMIC DNA]</scope>
    <source>
        <strain evidence="2 3">NBRC 108724</strain>
    </source>
</reference>
<dbReference type="RefSeq" id="WP_163289374.1">
    <property type="nucleotide sequence ID" value="NZ_JAAGWY010000002.1"/>
</dbReference>
<dbReference type="EMBL" id="JAAGWY010000002">
    <property type="protein sequence ID" value="NEN05949.1"/>
    <property type="molecule type" value="Genomic_DNA"/>
</dbReference>
<dbReference type="InterPro" id="IPR002734">
    <property type="entry name" value="RibDG_C"/>
</dbReference>
<evidence type="ECO:0000259" key="1">
    <source>
        <dbReference type="Pfam" id="PF01872"/>
    </source>
</evidence>
<dbReference type="GO" id="GO:0009231">
    <property type="term" value="P:riboflavin biosynthetic process"/>
    <property type="evidence" value="ECO:0007669"/>
    <property type="project" value="InterPro"/>
</dbReference>
<dbReference type="Proteomes" id="UP000474967">
    <property type="component" value="Unassembled WGS sequence"/>
</dbReference>
<name>A0A6L9XX07_9MICO</name>
<dbReference type="AlphaFoldDB" id="A0A6L9XX07"/>
<evidence type="ECO:0000313" key="3">
    <source>
        <dbReference type="Proteomes" id="UP000474967"/>
    </source>
</evidence>
<organism evidence="2 3">
    <name type="scientific">Leifsonia tongyongensis</name>
    <dbReference type="NCBI Taxonomy" id="1268043"/>
    <lineage>
        <taxon>Bacteria</taxon>
        <taxon>Bacillati</taxon>
        <taxon>Actinomycetota</taxon>
        <taxon>Actinomycetes</taxon>
        <taxon>Micrococcales</taxon>
        <taxon>Microbacteriaceae</taxon>
        <taxon>Leifsonia</taxon>
    </lineage>
</organism>
<protein>
    <submittedName>
        <fullName evidence="2">Dihydrofolate reductase family protein</fullName>
    </submittedName>
</protein>
<evidence type="ECO:0000313" key="2">
    <source>
        <dbReference type="EMBL" id="NEN05949.1"/>
    </source>
</evidence>
<dbReference type="InterPro" id="IPR050765">
    <property type="entry name" value="Riboflavin_Biosynth_HTPR"/>
</dbReference>
<feature type="domain" description="Bacterial bifunctional deaminase-reductase C-terminal" evidence="1">
    <location>
        <begin position="4"/>
        <end position="171"/>
    </location>
</feature>
<dbReference type="Pfam" id="PF01872">
    <property type="entry name" value="RibD_C"/>
    <property type="match status" value="1"/>
</dbReference>